<dbReference type="InterPro" id="IPR015661">
    <property type="entry name" value="Bub1/Mad3"/>
</dbReference>
<keyword evidence="3" id="KW-1185">Reference proteome</keyword>
<reference evidence="2 3" key="1">
    <citation type="submission" date="2018-11" db="EMBL/GenBank/DDBJ databases">
        <authorList>
            <consortium name="Pathogen Informatics"/>
        </authorList>
    </citation>
    <scope>NUCLEOTIDE SEQUENCE [LARGE SCALE GENOMIC DNA]</scope>
</reference>
<dbReference type="OrthoDB" id="248495at2759"/>
<proteinExistence type="predicted"/>
<dbReference type="PROSITE" id="PS51489">
    <property type="entry name" value="BUB1_N"/>
    <property type="match status" value="1"/>
</dbReference>
<evidence type="ECO:0000313" key="2">
    <source>
        <dbReference type="EMBL" id="VDO18592.1"/>
    </source>
</evidence>
<dbReference type="Gene3D" id="1.25.40.430">
    <property type="match status" value="1"/>
</dbReference>
<dbReference type="GO" id="GO:0005634">
    <property type="term" value="C:nucleus"/>
    <property type="evidence" value="ECO:0007669"/>
    <property type="project" value="TreeGrafter"/>
</dbReference>
<dbReference type="AlphaFoldDB" id="A0A183F279"/>
<accession>A0A3P7WME1</accession>
<protein>
    <submittedName>
        <fullName evidence="4">BUB1 N-terminal domain-containing protein</fullName>
    </submittedName>
</protein>
<dbReference type="PANTHER" id="PTHR14030">
    <property type="entry name" value="MITOTIC CHECKPOINT SERINE/THREONINE-PROTEIN KINASE BUB1"/>
    <property type="match status" value="1"/>
</dbReference>
<dbReference type="GO" id="GO:0007094">
    <property type="term" value="P:mitotic spindle assembly checkpoint signaling"/>
    <property type="evidence" value="ECO:0007669"/>
    <property type="project" value="InterPro"/>
</dbReference>
<dbReference type="GO" id="GO:0051754">
    <property type="term" value="P:meiotic sister chromatid cohesion, centromeric"/>
    <property type="evidence" value="ECO:0007669"/>
    <property type="project" value="TreeGrafter"/>
</dbReference>
<dbReference type="SMART" id="SM00777">
    <property type="entry name" value="Mad3_BUB1_I"/>
    <property type="match status" value="1"/>
</dbReference>
<sequence>MPSGTPEEEPSQPEPSEFVWELCRENALTRSACGPKAQTLATQKFDETMQLCEASSDPLKHCLEFCTWFDQTFPNGRQRLYYSLLWKIVNKYAKLPEYLDDERMLRIWEKLADNSLDHGWEIYQHANSIGSLLRHAPLYVRWSQDLEMRGAIADARAVLRRARRVGALPLDAIDAEEDQLEMREIRRHLQSAEGGDDSWDEDALDENGKRVAFTRLAGS</sequence>
<evidence type="ECO:0000259" key="1">
    <source>
        <dbReference type="PROSITE" id="PS51489"/>
    </source>
</evidence>
<dbReference type="GO" id="GO:0004672">
    <property type="term" value="F:protein kinase activity"/>
    <property type="evidence" value="ECO:0007669"/>
    <property type="project" value="TreeGrafter"/>
</dbReference>
<organism evidence="3 4">
    <name type="scientific">Heligmosomoides polygyrus</name>
    <name type="common">Parasitic roundworm</name>
    <dbReference type="NCBI Taxonomy" id="6339"/>
    <lineage>
        <taxon>Eukaryota</taxon>
        <taxon>Metazoa</taxon>
        <taxon>Ecdysozoa</taxon>
        <taxon>Nematoda</taxon>
        <taxon>Chromadorea</taxon>
        <taxon>Rhabditida</taxon>
        <taxon>Rhabditina</taxon>
        <taxon>Rhabditomorpha</taxon>
        <taxon>Strongyloidea</taxon>
        <taxon>Heligmosomidae</taxon>
        <taxon>Heligmosomoides</taxon>
    </lineage>
</organism>
<evidence type="ECO:0000313" key="3">
    <source>
        <dbReference type="Proteomes" id="UP000050761"/>
    </source>
</evidence>
<evidence type="ECO:0000313" key="4">
    <source>
        <dbReference type="WBParaSite" id="HPBE_0000020901-mRNA-1"/>
    </source>
</evidence>
<dbReference type="PANTHER" id="PTHR14030:SF28">
    <property type="entry name" value="BUB1 N-TERMINAL DOMAIN-CONTAINING PROTEIN"/>
    <property type="match status" value="1"/>
</dbReference>
<dbReference type="InterPro" id="IPR013212">
    <property type="entry name" value="Mad3/Bub1_I"/>
</dbReference>
<reference evidence="4" key="2">
    <citation type="submission" date="2019-09" db="UniProtKB">
        <authorList>
            <consortium name="WormBaseParasite"/>
        </authorList>
    </citation>
    <scope>IDENTIFICATION</scope>
</reference>
<dbReference type="Pfam" id="PF08311">
    <property type="entry name" value="Mad3_BUB1_I"/>
    <property type="match status" value="1"/>
</dbReference>
<feature type="domain" description="BUB1 N-terminal" evidence="1">
    <location>
        <begin position="45"/>
        <end position="204"/>
    </location>
</feature>
<accession>A0A183F279</accession>
<dbReference type="Proteomes" id="UP000050761">
    <property type="component" value="Unassembled WGS sequence"/>
</dbReference>
<dbReference type="WBParaSite" id="HPBE_0000020901-mRNA-1">
    <property type="protein sequence ID" value="HPBE_0000020901-mRNA-1"/>
    <property type="gene ID" value="HPBE_0000020901"/>
</dbReference>
<dbReference type="EMBL" id="UZAH01000137">
    <property type="protein sequence ID" value="VDO18592.1"/>
    <property type="molecule type" value="Genomic_DNA"/>
</dbReference>
<gene>
    <name evidence="2" type="ORF">HPBE_LOCUS210</name>
</gene>
<name>A0A183F279_HELPZ</name>